<keyword evidence="4" id="KW-1185">Reference proteome</keyword>
<dbReference type="CDD" id="cd02511">
    <property type="entry name" value="Beta4Glucosyltransferase"/>
    <property type="match status" value="1"/>
</dbReference>
<dbReference type="RefSeq" id="WP_013907315.1">
    <property type="nucleotide sequence ID" value="NC_015681.1"/>
</dbReference>
<dbReference type="Gene3D" id="3.90.550.10">
    <property type="entry name" value="Spore Coat Polysaccharide Biosynthesis Protein SpsA, Chain A"/>
    <property type="match status" value="1"/>
</dbReference>
<evidence type="ECO:0000256" key="1">
    <source>
        <dbReference type="ARBA" id="ARBA00038494"/>
    </source>
</evidence>
<name>F8AC15_THEID</name>
<dbReference type="PANTHER" id="PTHR43630:SF2">
    <property type="entry name" value="GLYCOSYLTRANSFERASE"/>
    <property type="match status" value="1"/>
</dbReference>
<reference evidence="4" key="1">
    <citation type="submission" date="2011-04" db="EMBL/GenBank/DDBJ databases">
        <title>The complete genome of Thermodesulfatator indicus DSM 15286.</title>
        <authorList>
            <person name="Lucas S."/>
            <person name="Copeland A."/>
            <person name="Lapidus A."/>
            <person name="Bruce D."/>
            <person name="Goodwin L."/>
            <person name="Pitluck S."/>
            <person name="Peters L."/>
            <person name="Kyrpides N."/>
            <person name="Mavromatis K."/>
            <person name="Pagani I."/>
            <person name="Ivanova N."/>
            <person name="Saunders L."/>
            <person name="Detter J.C."/>
            <person name="Tapia R."/>
            <person name="Han C."/>
            <person name="Land M."/>
            <person name="Hauser L."/>
            <person name="Markowitz V."/>
            <person name="Cheng J.-F."/>
            <person name="Hugenholtz P."/>
            <person name="Woyke T."/>
            <person name="Wu D."/>
            <person name="Spring S."/>
            <person name="Schroeder M."/>
            <person name="Brambilla E."/>
            <person name="Klenk H.-P."/>
            <person name="Eisen J.A."/>
        </authorList>
    </citation>
    <scope>NUCLEOTIDE SEQUENCE [LARGE SCALE GENOMIC DNA]</scope>
    <source>
        <strain evidence="4">DSM 15286 / JCM 11887 / CIR29812</strain>
    </source>
</reference>
<dbReference type="InParanoid" id="F8AC15"/>
<dbReference type="AlphaFoldDB" id="F8AC15"/>
<dbReference type="GO" id="GO:0016740">
    <property type="term" value="F:transferase activity"/>
    <property type="evidence" value="ECO:0007669"/>
    <property type="project" value="UniProtKB-KW"/>
</dbReference>
<dbReference type="InterPro" id="IPR029044">
    <property type="entry name" value="Nucleotide-diphossugar_trans"/>
</dbReference>
<reference evidence="3 4" key="2">
    <citation type="journal article" date="2012" name="Stand. Genomic Sci.">
        <title>Complete genome sequence of the thermophilic sulfate-reducing ocean bacterium Thermodesulfatator indicus type strain (CIR29812(T)).</title>
        <authorList>
            <person name="Anderson I."/>
            <person name="Saunders E."/>
            <person name="Lapidus A."/>
            <person name="Nolan M."/>
            <person name="Lucas S."/>
            <person name="Tice H."/>
            <person name="Del Rio T.G."/>
            <person name="Cheng J.F."/>
            <person name="Han C."/>
            <person name="Tapia R."/>
            <person name="Goodwin L.A."/>
            <person name="Pitluck S."/>
            <person name="Liolios K."/>
            <person name="Mavromatis K."/>
            <person name="Pagani I."/>
            <person name="Ivanova N."/>
            <person name="Mikhailova N."/>
            <person name="Pati A."/>
            <person name="Chen A."/>
            <person name="Palaniappan K."/>
            <person name="Land M."/>
            <person name="Hauser L."/>
            <person name="Jeffries C.D."/>
            <person name="Chang Y.J."/>
            <person name="Brambilla E.M."/>
            <person name="Rohde M."/>
            <person name="Spring S."/>
            <person name="Goker M."/>
            <person name="Detter J.C."/>
            <person name="Woyke T."/>
            <person name="Bristow J."/>
            <person name="Eisen J.A."/>
            <person name="Markowitz V."/>
            <person name="Hugenholtz P."/>
            <person name="Kyrpides N.C."/>
            <person name="Klenk H.P."/>
        </authorList>
    </citation>
    <scope>NUCLEOTIDE SEQUENCE [LARGE SCALE GENOMIC DNA]</scope>
    <source>
        <strain evidence="4">DSM 15286 / JCM 11887 / CIR29812</strain>
    </source>
</reference>
<dbReference type="Pfam" id="PF00535">
    <property type="entry name" value="Glycos_transf_2"/>
    <property type="match status" value="1"/>
</dbReference>
<dbReference type="PANTHER" id="PTHR43630">
    <property type="entry name" value="POLY-BETA-1,6-N-ACETYL-D-GLUCOSAMINE SYNTHASE"/>
    <property type="match status" value="1"/>
</dbReference>
<dbReference type="InterPro" id="IPR001173">
    <property type="entry name" value="Glyco_trans_2-like"/>
</dbReference>
<organism evidence="3 4">
    <name type="scientific">Thermodesulfatator indicus (strain DSM 15286 / JCM 11887 / CIR29812)</name>
    <dbReference type="NCBI Taxonomy" id="667014"/>
    <lineage>
        <taxon>Bacteria</taxon>
        <taxon>Pseudomonadati</taxon>
        <taxon>Thermodesulfobacteriota</taxon>
        <taxon>Thermodesulfobacteria</taxon>
        <taxon>Thermodesulfobacteriales</taxon>
        <taxon>Thermodesulfatatoraceae</taxon>
        <taxon>Thermodesulfatator</taxon>
    </lineage>
</organism>
<sequence>MKKIPISVIIITKNEEKRLIPCLKSISFADDIVILDSGSEDRTIEIAKNFGCRVFVEKWKGYGPQKQSALEKTKYKWVLSLDADERIPQETAETIKNIIKQPNASAYSFCRKNFFHGKWIKRCGWWPDRIIRLFDKSTGKFEGLVHERWVTYGKTINLQAYIEHYSFDNYSSMLKKLDVYSELAAIELFKKGVKPSIITPFSHSIWSFLKIYLLKQGFLEGLDGFIISFLNAAGHFFKYAKLIELYRYSDKIEYKH</sequence>
<dbReference type="EMBL" id="CP002683">
    <property type="protein sequence ID" value="AEH44570.1"/>
    <property type="molecule type" value="Genomic_DNA"/>
</dbReference>
<evidence type="ECO:0000259" key="2">
    <source>
        <dbReference type="Pfam" id="PF00535"/>
    </source>
</evidence>
<dbReference type="STRING" id="667014.Thein_0690"/>
<evidence type="ECO:0000313" key="4">
    <source>
        <dbReference type="Proteomes" id="UP000006793"/>
    </source>
</evidence>
<keyword evidence="3" id="KW-0808">Transferase</keyword>
<dbReference type="HOGENOM" id="CLU_065962_1_0_0"/>
<dbReference type="SUPFAM" id="SSF53448">
    <property type="entry name" value="Nucleotide-diphospho-sugar transferases"/>
    <property type="match status" value="1"/>
</dbReference>
<dbReference type="KEGG" id="tid:Thein_0690"/>
<feature type="domain" description="Glycosyltransferase 2-like" evidence="2">
    <location>
        <begin position="7"/>
        <end position="122"/>
    </location>
</feature>
<protein>
    <submittedName>
        <fullName evidence="3">Glycosyl transferase family 2</fullName>
    </submittedName>
</protein>
<dbReference type="PaxDb" id="667014-Thein_0690"/>
<comment type="similarity">
    <text evidence="1">Belongs to the glycosyltransferase 2 family. WaaE/KdtX subfamily.</text>
</comment>
<dbReference type="OrthoDB" id="9815923at2"/>
<dbReference type="Proteomes" id="UP000006793">
    <property type="component" value="Chromosome"/>
</dbReference>
<evidence type="ECO:0000313" key="3">
    <source>
        <dbReference type="EMBL" id="AEH44570.1"/>
    </source>
</evidence>
<dbReference type="eggNOG" id="COG0463">
    <property type="taxonomic scope" value="Bacteria"/>
</dbReference>
<gene>
    <name evidence="3" type="ordered locus">Thein_0690</name>
</gene>
<accession>F8AC15</accession>
<proteinExistence type="inferred from homology"/>